<dbReference type="SUPFAM" id="SSF56801">
    <property type="entry name" value="Acetyl-CoA synthetase-like"/>
    <property type="match status" value="1"/>
</dbReference>
<keyword evidence="6" id="KW-1185">Reference proteome</keyword>
<dbReference type="AlphaFoldDB" id="A0A348B1R9"/>
<feature type="domain" description="AMP-dependent synthetase/ligase" evidence="2">
    <location>
        <begin position="10"/>
        <end position="361"/>
    </location>
</feature>
<dbReference type="InterPro" id="IPR042099">
    <property type="entry name" value="ANL_N_sf"/>
</dbReference>
<dbReference type="KEGG" id="sacd:HS1genome_0510"/>
<dbReference type="Gene3D" id="3.40.50.12780">
    <property type="entry name" value="N-terminal domain of ligase-like"/>
    <property type="match status" value="1"/>
</dbReference>
<dbReference type="EMBL" id="BMQS01000008">
    <property type="protein sequence ID" value="GGT94829.1"/>
    <property type="molecule type" value="Genomic_DNA"/>
</dbReference>
<dbReference type="Pfam" id="PF00501">
    <property type="entry name" value="AMP-binding"/>
    <property type="match status" value="1"/>
</dbReference>
<name>A0A348B1R9_9CREN</name>
<dbReference type="EMBL" id="AP018553">
    <property type="protein sequence ID" value="BBD72121.1"/>
    <property type="molecule type" value="Genomic_DNA"/>
</dbReference>
<dbReference type="Pfam" id="PF13193">
    <property type="entry name" value="AMP-binding_C"/>
    <property type="match status" value="1"/>
</dbReference>
<dbReference type="PROSITE" id="PS00455">
    <property type="entry name" value="AMP_BINDING"/>
    <property type="match status" value="1"/>
</dbReference>
<reference evidence="4" key="3">
    <citation type="journal article" date="2019" name="BMC Res. Notes">
        <title>Complete genome sequence of the Sulfodiicoccus acidiphilus strain HS-1T, the first crenarchaeon that lacks polB3, isolated from an acidic hot spring in Ohwaku-dani, Hakone, Japan.</title>
        <authorList>
            <person name="Sakai H.D."/>
            <person name="Kurosawa N."/>
        </authorList>
    </citation>
    <scope>NUCLEOTIDE SEQUENCE</scope>
    <source>
        <strain evidence="4">HS-1</strain>
    </source>
</reference>
<evidence type="ECO:0000256" key="1">
    <source>
        <dbReference type="ARBA" id="ARBA00022598"/>
    </source>
</evidence>
<dbReference type="EC" id="6.2.1.1" evidence="4"/>
<dbReference type="InterPro" id="IPR045851">
    <property type="entry name" value="AMP-bd_C_sf"/>
</dbReference>
<dbReference type="InterPro" id="IPR020845">
    <property type="entry name" value="AMP-binding_CS"/>
</dbReference>
<organism evidence="4 6">
    <name type="scientific">Sulfodiicoccus acidiphilus</name>
    <dbReference type="NCBI Taxonomy" id="1670455"/>
    <lineage>
        <taxon>Archaea</taxon>
        <taxon>Thermoproteota</taxon>
        <taxon>Thermoprotei</taxon>
        <taxon>Sulfolobales</taxon>
        <taxon>Sulfolobaceae</taxon>
        <taxon>Sulfodiicoccus</taxon>
    </lineage>
</organism>
<dbReference type="Gene3D" id="3.30.300.30">
    <property type="match status" value="1"/>
</dbReference>
<dbReference type="Proteomes" id="UP000276741">
    <property type="component" value="Chromosome"/>
</dbReference>
<keyword evidence="1 4" id="KW-0436">Ligase</keyword>
<dbReference type="PANTHER" id="PTHR43352:SF1">
    <property type="entry name" value="ANTHRANILATE--COA LIGASE"/>
    <property type="match status" value="1"/>
</dbReference>
<dbReference type="PANTHER" id="PTHR43352">
    <property type="entry name" value="ACETYL-COA SYNTHETASE"/>
    <property type="match status" value="1"/>
</dbReference>
<sequence>MKFNPTFILDQSVQSHREKIALVFDEKSFTYEEVLKEVSRAANVVSKLGVEKRNIVMILSFDSMQALSVWLGTLRAGAIPAWVSPLYNKETISYFLELLEPKVIFSDVSLLDRLGLNGQRVVTLGGRVEGLQDYASLSAEVPDQFEPIKVHRDDPTYLLFSGGTTGRPKAVVHTARDFVHVPHRHSKFMGWRESDVHYATSQKYFTHGMWPGVLIPIANGASAILTTKKLTPQVVADILRNHKPTVFITVPTVLKWLVNLEERPDLSSVRMVVSASEKLPIPLLEKFRELYGIEVLDSIGSSEVTYEWISNRPGDNKPGTCGRPIFGVEVKLVDLVTGTEIREPNKLGEVWVKSDTNAYYYLRDLEKTRRTMVGEWIRTGDVMYFDDDGYYVHVGRNDDLFKVKGMWVSPLEIEEVLLRHPAVLEAAVVQAKDADGLTVPAAFLALRPGYTMNAELESELREMVRRELGEYKVPKLFRQVEEIPRTPLMKLDRRRLREQLGERL</sequence>
<reference evidence="6" key="2">
    <citation type="submission" date="2018-04" db="EMBL/GenBank/DDBJ databases">
        <title>Complete genome sequence of Sulfodiicoccus acidiphilus strain HS-1.</title>
        <authorList>
            <person name="Sakai H.D."/>
            <person name="Kurosawa N."/>
        </authorList>
    </citation>
    <scope>NUCLEOTIDE SEQUENCE [LARGE SCALE GENOMIC DNA]</scope>
    <source>
        <strain evidence="6">HS-1</strain>
    </source>
</reference>
<dbReference type="InterPro" id="IPR025110">
    <property type="entry name" value="AMP-bd_C"/>
</dbReference>
<evidence type="ECO:0000313" key="6">
    <source>
        <dbReference type="Proteomes" id="UP000276741"/>
    </source>
</evidence>
<feature type="domain" description="AMP-binding enzyme C-terminal" evidence="3">
    <location>
        <begin position="412"/>
        <end position="487"/>
    </location>
</feature>
<evidence type="ECO:0000259" key="3">
    <source>
        <dbReference type="Pfam" id="PF13193"/>
    </source>
</evidence>
<accession>A0A348B1R9</accession>
<gene>
    <name evidence="5" type="ORF">GCM10007116_10540</name>
    <name evidence="4" type="ORF">HS1genome_0510</name>
</gene>
<proteinExistence type="predicted"/>
<reference evidence="5" key="1">
    <citation type="journal article" date="2014" name="Int. J. Syst. Evol. Microbiol.">
        <title>Complete genome sequence of Corynebacterium casei LMG S-19264T (=DSM 44701T), isolated from a smear-ripened cheese.</title>
        <authorList>
            <consortium name="US DOE Joint Genome Institute (JGI-PGF)"/>
            <person name="Walter F."/>
            <person name="Albersmeier A."/>
            <person name="Kalinowski J."/>
            <person name="Ruckert C."/>
        </authorList>
    </citation>
    <scope>NUCLEOTIDE SEQUENCE</scope>
    <source>
        <strain evidence="5">JCM 31740</strain>
    </source>
</reference>
<evidence type="ECO:0000259" key="2">
    <source>
        <dbReference type="Pfam" id="PF00501"/>
    </source>
</evidence>
<reference evidence="5" key="4">
    <citation type="submission" date="2020-09" db="EMBL/GenBank/DDBJ databases">
        <authorList>
            <person name="Sun Q."/>
            <person name="Ohkuma M."/>
        </authorList>
    </citation>
    <scope>NUCLEOTIDE SEQUENCE</scope>
    <source>
        <strain evidence="5">JCM 31740</strain>
    </source>
</reference>
<evidence type="ECO:0000313" key="5">
    <source>
        <dbReference type="EMBL" id="GGT94829.1"/>
    </source>
</evidence>
<dbReference type="GO" id="GO:0003987">
    <property type="term" value="F:acetate-CoA ligase activity"/>
    <property type="evidence" value="ECO:0007669"/>
    <property type="project" value="UniProtKB-EC"/>
</dbReference>
<protein>
    <submittedName>
        <fullName evidence="4">Acetyl-CoA synthetase</fullName>
        <ecNumber evidence="4">6.2.1.1</ecNumber>
    </submittedName>
</protein>
<dbReference type="InterPro" id="IPR000873">
    <property type="entry name" value="AMP-dep_synth/lig_dom"/>
</dbReference>
<evidence type="ECO:0000313" key="4">
    <source>
        <dbReference type="EMBL" id="BBD72121.1"/>
    </source>
</evidence>
<dbReference type="GO" id="GO:0044550">
    <property type="term" value="P:secondary metabolite biosynthetic process"/>
    <property type="evidence" value="ECO:0007669"/>
    <property type="project" value="TreeGrafter"/>
</dbReference>
<dbReference type="Proteomes" id="UP000616143">
    <property type="component" value="Unassembled WGS sequence"/>
</dbReference>